<feature type="transmembrane region" description="Helical" evidence="7">
    <location>
        <begin position="371"/>
        <end position="394"/>
    </location>
</feature>
<proteinExistence type="predicted"/>
<feature type="transmembrane region" description="Helical" evidence="7">
    <location>
        <begin position="200"/>
        <end position="223"/>
    </location>
</feature>
<dbReference type="Pfam" id="PF00892">
    <property type="entry name" value="EamA"/>
    <property type="match status" value="1"/>
</dbReference>
<evidence type="ECO:0000256" key="1">
    <source>
        <dbReference type="ARBA" id="ARBA00004477"/>
    </source>
</evidence>
<evidence type="ECO:0000256" key="6">
    <source>
        <dbReference type="SAM" id="MobiDB-lite"/>
    </source>
</evidence>
<dbReference type="VEuPathDB" id="FungiDB:EMCG_05663"/>
<feature type="compositionally biased region" description="Acidic residues" evidence="6">
    <location>
        <begin position="564"/>
        <end position="574"/>
    </location>
</feature>
<dbReference type="Proteomes" id="UP000034164">
    <property type="component" value="Unassembled WGS sequence"/>
</dbReference>
<evidence type="ECO:0000256" key="7">
    <source>
        <dbReference type="SAM" id="Phobius"/>
    </source>
</evidence>
<evidence type="ECO:0000313" key="9">
    <source>
        <dbReference type="EMBL" id="KKZ68754.1"/>
    </source>
</evidence>
<feature type="compositionally biased region" description="Polar residues" evidence="6">
    <location>
        <begin position="55"/>
        <end position="70"/>
    </location>
</feature>
<dbReference type="InterPro" id="IPR037185">
    <property type="entry name" value="EmrE-like"/>
</dbReference>
<evidence type="ECO:0000259" key="8">
    <source>
        <dbReference type="Pfam" id="PF00892"/>
    </source>
</evidence>
<evidence type="ECO:0000313" key="10">
    <source>
        <dbReference type="Proteomes" id="UP000034164"/>
    </source>
</evidence>
<dbReference type="GO" id="GO:0016020">
    <property type="term" value="C:membrane"/>
    <property type="evidence" value="ECO:0007669"/>
    <property type="project" value="UniProtKB-SubCell"/>
</dbReference>
<dbReference type="SUPFAM" id="SSF103481">
    <property type="entry name" value="Multidrug resistance efflux transporter EmrE"/>
    <property type="match status" value="1"/>
</dbReference>
<feature type="domain" description="EamA" evidence="8">
    <location>
        <begin position="130"/>
        <end position="270"/>
    </location>
</feature>
<dbReference type="OrthoDB" id="306876at2759"/>
<feature type="compositionally biased region" description="Polar residues" evidence="6">
    <location>
        <begin position="1"/>
        <end position="22"/>
    </location>
</feature>
<dbReference type="EMBL" id="LCZI01000059">
    <property type="protein sequence ID" value="KKZ68754.1"/>
    <property type="molecule type" value="Genomic_DNA"/>
</dbReference>
<feature type="transmembrane region" description="Helical" evidence="7">
    <location>
        <begin position="306"/>
        <end position="325"/>
    </location>
</feature>
<dbReference type="AlphaFoldDB" id="A0A0G2J7T9"/>
<name>A0A0G2J7T9_9EURO</name>
<feature type="transmembrane region" description="Helical" evidence="7">
    <location>
        <begin position="489"/>
        <end position="507"/>
    </location>
</feature>
<organism evidence="9 10">
    <name type="scientific">[Emmonsia] crescens</name>
    <dbReference type="NCBI Taxonomy" id="73230"/>
    <lineage>
        <taxon>Eukaryota</taxon>
        <taxon>Fungi</taxon>
        <taxon>Dikarya</taxon>
        <taxon>Ascomycota</taxon>
        <taxon>Pezizomycotina</taxon>
        <taxon>Eurotiomycetes</taxon>
        <taxon>Eurotiomycetidae</taxon>
        <taxon>Onygenales</taxon>
        <taxon>Ajellomycetaceae</taxon>
        <taxon>Emergomyces</taxon>
    </lineage>
</organism>
<dbReference type="PANTHER" id="PTHR22911:SF6">
    <property type="entry name" value="SOLUTE CARRIER FAMILY 35 MEMBER G1"/>
    <property type="match status" value="1"/>
</dbReference>
<evidence type="ECO:0000256" key="5">
    <source>
        <dbReference type="ARBA" id="ARBA00023136"/>
    </source>
</evidence>
<feature type="region of interest" description="Disordered" evidence="6">
    <location>
        <begin position="1"/>
        <end position="117"/>
    </location>
</feature>
<feature type="transmembrane region" description="Helical" evidence="7">
    <location>
        <begin position="168"/>
        <end position="188"/>
    </location>
</feature>
<accession>A0A0G2J7T9</accession>
<feature type="compositionally biased region" description="Acidic residues" evidence="6">
    <location>
        <begin position="546"/>
        <end position="555"/>
    </location>
</feature>
<evidence type="ECO:0000256" key="2">
    <source>
        <dbReference type="ARBA" id="ARBA00022692"/>
    </source>
</evidence>
<dbReference type="InterPro" id="IPR000620">
    <property type="entry name" value="EamA_dom"/>
</dbReference>
<feature type="region of interest" description="Disordered" evidence="6">
    <location>
        <begin position="517"/>
        <end position="588"/>
    </location>
</feature>
<feature type="region of interest" description="Disordered" evidence="6">
    <location>
        <begin position="437"/>
        <end position="462"/>
    </location>
</feature>
<feature type="transmembrane region" description="Helical" evidence="7">
    <location>
        <begin position="229"/>
        <end position="246"/>
    </location>
</feature>
<comment type="subcellular location">
    <subcellularLocation>
        <location evidence="1">Endoplasmic reticulum membrane</location>
        <topology evidence="1">Multi-pass membrane protein</topology>
    </subcellularLocation>
</comment>
<keyword evidence="4 7" id="KW-1133">Transmembrane helix</keyword>
<keyword evidence="5 7" id="KW-0472">Membrane</keyword>
<reference evidence="10" key="1">
    <citation type="journal article" date="2015" name="PLoS Genet.">
        <title>The dynamic genome and transcriptome of the human fungal pathogen Blastomyces and close relative Emmonsia.</title>
        <authorList>
            <person name="Munoz J.F."/>
            <person name="Gauthier G.M."/>
            <person name="Desjardins C.A."/>
            <person name="Gallo J.E."/>
            <person name="Holder J."/>
            <person name="Sullivan T.D."/>
            <person name="Marty A.J."/>
            <person name="Carmen J.C."/>
            <person name="Chen Z."/>
            <person name="Ding L."/>
            <person name="Gujja S."/>
            <person name="Magrini V."/>
            <person name="Misas E."/>
            <person name="Mitreva M."/>
            <person name="Priest M."/>
            <person name="Saif S."/>
            <person name="Whiston E.A."/>
            <person name="Young S."/>
            <person name="Zeng Q."/>
            <person name="Goldman W.E."/>
            <person name="Mardis E.R."/>
            <person name="Taylor J.W."/>
            <person name="McEwen J.G."/>
            <person name="Clay O.K."/>
            <person name="Klein B.S."/>
            <person name="Cuomo C.A."/>
        </authorList>
    </citation>
    <scope>NUCLEOTIDE SEQUENCE [LARGE SCALE GENOMIC DNA]</scope>
    <source>
        <strain evidence="10">UAMH 3008</strain>
    </source>
</reference>
<evidence type="ECO:0000256" key="3">
    <source>
        <dbReference type="ARBA" id="ARBA00022824"/>
    </source>
</evidence>
<sequence>MTAPPQESSAGCSSITPLNISVNGHPPQKEGIIAAGQPSQRGFPVVHEGEDEELSPSSRPRTIEVTSSTRHIYPGNSKIDNNNNISDSQSPLLHPAPPTSSKPPNFSRNNKKSPVQSWRRKLRHTWLMSKGMLMVMLAQFFGASMSVMTRTLVLDGSHGKGMHPFQILFARMGITVLLSLLYMLYARVPHPFGIRSVRPLLLLRGISGFIGVFGMYYSLLYLALSEATVLTFLAPIGCCYICSLTIPNETFTRRQQVAGLASLLGVVLIARPVSLFHGSSVIVSGSAAEVKPGAAGAADDAYKRTLGILSALLGVLGATAAYTSIRIIGKRTHPLVSVTYFSGITTIISLLGVLLIPAISFRVPGNIMELLLLVGLGTCGFMLQFLLTAGLSYVPPSSAMDEGEKEVGGCLDENVGVNVNVEQEGVVGEVGEVVRDEEVGGQQRNGEVKKEENTKPSTHGSKATSMVYTQMLFALLYDKTVFNATPSPVSWAGSGIILGSAIYVALVKEKRKDGVGASAGADDAVEDQEESNGSSRRQSKHAREWSDEDAQLAEAEEGRGLLVDYDDDYDYDGDIDGHGDGNGSGNKP</sequence>
<feature type="transmembrane region" description="Helical" evidence="7">
    <location>
        <begin position="127"/>
        <end position="148"/>
    </location>
</feature>
<feature type="compositionally biased region" description="Polar residues" evidence="6">
    <location>
        <begin position="102"/>
        <end position="116"/>
    </location>
</feature>
<feature type="transmembrane region" description="Helical" evidence="7">
    <location>
        <begin position="337"/>
        <end position="359"/>
    </location>
</feature>
<gene>
    <name evidence="9" type="ORF">EMCG_05663</name>
</gene>
<protein>
    <recommendedName>
        <fullName evidence="8">EamA domain-containing protein</fullName>
    </recommendedName>
</protein>
<evidence type="ECO:0000256" key="4">
    <source>
        <dbReference type="ARBA" id="ARBA00022989"/>
    </source>
</evidence>
<keyword evidence="2 7" id="KW-0812">Transmembrane</keyword>
<keyword evidence="3" id="KW-0256">Endoplasmic reticulum</keyword>
<dbReference type="PANTHER" id="PTHR22911">
    <property type="entry name" value="ACYL-MALONYL CONDENSING ENZYME-RELATED"/>
    <property type="match status" value="1"/>
</dbReference>
<comment type="caution">
    <text evidence="9">The sequence shown here is derived from an EMBL/GenBank/DDBJ whole genome shotgun (WGS) entry which is preliminary data.</text>
</comment>
<feature type="compositionally biased region" description="Low complexity" evidence="6">
    <location>
        <begin position="76"/>
        <end position="90"/>
    </location>
</feature>